<evidence type="ECO:0000313" key="5">
    <source>
        <dbReference type="EMBL" id="KIO17604.1"/>
    </source>
</evidence>
<accession>A0A0C3Q494</accession>
<sequence length="89" mass="9661">MNHLPTSTVYLPGATDLCCDGPLCGGTTPITSLAFHCVACASTGYDLCARCADTERGTHMHDLWTNIEPHRFVVFDVRAPDLPQIPTRS</sequence>
<reference evidence="6" key="2">
    <citation type="submission" date="2015-01" db="EMBL/GenBank/DDBJ databases">
        <title>Evolutionary Origins and Diversification of the Mycorrhizal Mutualists.</title>
        <authorList>
            <consortium name="DOE Joint Genome Institute"/>
            <consortium name="Mycorrhizal Genomics Consortium"/>
            <person name="Kohler A."/>
            <person name="Kuo A."/>
            <person name="Nagy L.G."/>
            <person name="Floudas D."/>
            <person name="Copeland A."/>
            <person name="Barry K.W."/>
            <person name="Cichocki N."/>
            <person name="Veneault-Fourrey C."/>
            <person name="LaButti K."/>
            <person name="Lindquist E.A."/>
            <person name="Lipzen A."/>
            <person name="Lundell T."/>
            <person name="Morin E."/>
            <person name="Murat C."/>
            <person name="Riley R."/>
            <person name="Ohm R."/>
            <person name="Sun H."/>
            <person name="Tunlid A."/>
            <person name="Henrissat B."/>
            <person name="Grigoriev I.V."/>
            <person name="Hibbett D.S."/>
            <person name="Martin F."/>
        </authorList>
    </citation>
    <scope>NUCLEOTIDE SEQUENCE [LARGE SCALE GENOMIC DNA]</scope>
    <source>
        <strain evidence="4 6">MUT 4182</strain>
    </source>
</reference>
<dbReference type="OrthoDB" id="661148at2759"/>
<keyword evidence="1" id="KW-0479">Metal-binding</keyword>
<dbReference type="InterPro" id="IPR043145">
    <property type="entry name" value="Znf_ZZ_sf"/>
</dbReference>
<dbReference type="Proteomes" id="UP000054248">
    <property type="component" value="Unassembled WGS sequence"/>
</dbReference>
<evidence type="ECO:0008006" key="7">
    <source>
        <dbReference type="Google" id="ProtNLM"/>
    </source>
</evidence>
<evidence type="ECO:0000313" key="6">
    <source>
        <dbReference type="Proteomes" id="UP000054248"/>
    </source>
</evidence>
<dbReference type="SUPFAM" id="SSF57850">
    <property type="entry name" value="RING/U-box"/>
    <property type="match status" value="1"/>
</dbReference>
<name>A0A0C3Q494_9AGAM</name>
<gene>
    <name evidence="5" type="ORF">M407DRAFT_246702</name>
    <name evidence="4" type="ORF">M407DRAFT_246762</name>
</gene>
<organism evidence="5 6">
    <name type="scientific">Tulasnella calospora MUT 4182</name>
    <dbReference type="NCBI Taxonomy" id="1051891"/>
    <lineage>
        <taxon>Eukaryota</taxon>
        <taxon>Fungi</taxon>
        <taxon>Dikarya</taxon>
        <taxon>Basidiomycota</taxon>
        <taxon>Agaricomycotina</taxon>
        <taxon>Agaricomycetes</taxon>
        <taxon>Cantharellales</taxon>
        <taxon>Tulasnellaceae</taxon>
        <taxon>Tulasnella</taxon>
    </lineage>
</organism>
<reference evidence="5 6" key="1">
    <citation type="submission" date="2014-04" db="EMBL/GenBank/DDBJ databases">
        <authorList>
            <consortium name="DOE Joint Genome Institute"/>
            <person name="Kuo A."/>
            <person name="Girlanda M."/>
            <person name="Perotto S."/>
            <person name="Kohler A."/>
            <person name="Nagy L.G."/>
            <person name="Floudas D."/>
            <person name="Copeland A."/>
            <person name="Barry K.W."/>
            <person name="Cichocki N."/>
            <person name="Veneault-Fourrey C."/>
            <person name="LaButti K."/>
            <person name="Lindquist E.A."/>
            <person name="Lipzen A."/>
            <person name="Lundell T."/>
            <person name="Morin E."/>
            <person name="Murat C."/>
            <person name="Sun H."/>
            <person name="Tunlid A."/>
            <person name="Henrissat B."/>
            <person name="Grigoriev I.V."/>
            <person name="Hibbett D.S."/>
            <person name="Martin F."/>
            <person name="Nordberg H.P."/>
            <person name="Cantor M.N."/>
            <person name="Hua S.X."/>
        </authorList>
    </citation>
    <scope>NUCLEOTIDE SEQUENCE [LARGE SCALE GENOMIC DNA]</scope>
    <source>
        <strain evidence="5 6">MUT 4182</strain>
    </source>
</reference>
<dbReference type="EMBL" id="KN823391">
    <property type="protein sequence ID" value="KIO17381.1"/>
    <property type="molecule type" value="Genomic_DNA"/>
</dbReference>
<reference evidence="5" key="3">
    <citation type="submission" date="2015-02" db="EMBL/GenBank/DDBJ databases">
        <title>Evolutionary Origins and Diversification of the Mycorrhizal Mutualists.</title>
        <authorList>
            <consortium name="DOE Joint Genome Institute"/>
            <consortium name="Mycorrhizal Genomics Consortium"/>
            <person name="Kohler A."/>
            <person name="Kuo A."/>
            <person name="Nagy L.G."/>
            <person name="Floudas D."/>
            <person name="Copeland A."/>
            <person name="Barry K.W."/>
            <person name="Cichocki N."/>
            <person name="Veneault-Fourrey C."/>
            <person name="LaButti K."/>
            <person name="Lindquist E.A."/>
            <person name="Lipzen A."/>
            <person name="Lundell T."/>
            <person name="Morin E."/>
            <person name="Murat C."/>
            <person name="Riley R."/>
            <person name="Ohm R."/>
            <person name="Sun H."/>
            <person name="Tunlid A."/>
            <person name="Henrissat B."/>
            <person name="Grigoriev I.V."/>
            <person name="Hibbett D.S."/>
            <person name="Martin F."/>
        </authorList>
    </citation>
    <scope>NUCLEOTIDE SEQUENCE</scope>
    <source>
        <strain evidence="5">MUT 4182</strain>
    </source>
</reference>
<dbReference type="HOGENOM" id="CLU_2456427_0_0_1"/>
<dbReference type="GO" id="GO:0008270">
    <property type="term" value="F:zinc ion binding"/>
    <property type="evidence" value="ECO:0007669"/>
    <property type="project" value="UniProtKB-KW"/>
</dbReference>
<proteinExistence type="predicted"/>
<evidence type="ECO:0000256" key="1">
    <source>
        <dbReference type="ARBA" id="ARBA00022723"/>
    </source>
</evidence>
<protein>
    <recommendedName>
        <fullName evidence="7">ZZ-type domain-containing protein</fullName>
    </recommendedName>
</protein>
<keyword evidence="6" id="KW-1185">Reference proteome</keyword>
<evidence type="ECO:0000256" key="2">
    <source>
        <dbReference type="ARBA" id="ARBA00022771"/>
    </source>
</evidence>
<keyword evidence="3" id="KW-0862">Zinc</keyword>
<keyword evidence="2" id="KW-0863">Zinc-finger</keyword>
<dbReference type="AlphaFoldDB" id="A0A0C3Q494"/>
<evidence type="ECO:0000256" key="3">
    <source>
        <dbReference type="ARBA" id="ARBA00022833"/>
    </source>
</evidence>
<dbReference type="Gene3D" id="3.30.60.90">
    <property type="match status" value="1"/>
</dbReference>
<evidence type="ECO:0000313" key="4">
    <source>
        <dbReference type="EMBL" id="KIO17381.1"/>
    </source>
</evidence>
<dbReference type="EMBL" id="KN823364">
    <property type="protein sequence ID" value="KIO17604.1"/>
    <property type="molecule type" value="Genomic_DNA"/>
</dbReference>